<organism evidence="3 4">
    <name type="scientific">Streptomyces variabilis</name>
    <dbReference type="NCBI Taxonomy" id="67372"/>
    <lineage>
        <taxon>Bacteria</taxon>
        <taxon>Bacillati</taxon>
        <taxon>Actinomycetota</taxon>
        <taxon>Actinomycetes</taxon>
        <taxon>Kitasatosporales</taxon>
        <taxon>Streptomycetaceae</taxon>
        <taxon>Streptomyces</taxon>
        <taxon>Streptomyces griseoincarnatus group</taxon>
    </lineage>
</organism>
<accession>A0ABQ2TVE5</accession>
<evidence type="ECO:0000256" key="1">
    <source>
        <dbReference type="SAM" id="MobiDB-lite"/>
    </source>
</evidence>
<comment type="caution">
    <text evidence="3">The sequence shown here is derived from an EMBL/GenBank/DDBJ whole genome shotgun (WGS) entry which is preliminary data.</text>
</comment>
<proteinExistence type="predicted"/>
<name>A0ABQ2TVE5_9ACTN</name>
<feature type="compositionally biased region" description="Polar residues" evidence="1">
    <location>
        <begin position="244"/>
        <end position="253"/>
    </location>
</feature>
<feature type="region of interest" description="Disordered" evidence="1">
    <location>
        <begin position="234"/>
        <end position="275"/>
    </location>
</feature>
<sequence length="310" mass="34541">MWLRPRGNFVIDPDLLAALWRERHPSAPPVAHTFRTRYADRRVRFHSLPGSKRYLQSGDEYAIVLDRYNTILDELFTDTDVFAVTMDWSDTPTGPPGYSTPRPTLHPGSIRWWTESDQDDPDPEFHTHTRLYADRRRWSHGCADGLLRAVADEALAEVFITDTKLRHIHHPYDGGADVILATPVRGSPSASPSTCRPLSQDRPTACRNASPCWRTWTAMVGSFTAEDSAWAATPARTRGAKAGSRSTVRSAPSATVPASRRGSGGVRGCPWTSSSTALRGRGSHLMLQPRYARREAGRTAEGSYCHQFDR</sequence>
<dbReference type="Pfam" id="PF13021">
    <property type="entry name" value="DUF3885"/>
    <property type="match status" value="1"/>
</dbReference>
<feature type="domain" description="DUF3885" evidence="2">
    <location>
        <begin position="31"/>
        <end position="183"/>
    </location>
</feature>
<gene>
    <name evidence="3" type="ORF">GCM10010287_20970</name>
</gene>
<dbReference type="Proteomes" id="UP000629911">
    <property type="component" value="Unassembled WGS sequence"/>
</dbReference>
<protein>
    <recommendedName>
        <fullName evidence="2">DUF3885 domain-containing protein</fullName>
    </recommendedName>
</protein>
<evidence type="ECO:0000313" key="3">
    <source>
        <dbReference type="EMBL" id="GGT47264.1"/>
    </source>
</evidence>
<evidence type="ECO:0000313" key="4">
    <source>
        <dbReference type="Proteomes" id="UP000629911"/>
    </source>
</evidence>
<keyword evidence="4" id="KW-1185">Reference proteome</keyword>
<evidence type="ECO:0000259" key="2">
    <source>
        <dbReference type="Pfam" id="PF13021"/>
    </source>
</evidence>
<dbReference type="EMBL" id="BMTZ01000005">
    <property type="protein sequence ID" value="GGT47264.1"/>
    <property type="molecule type" value="Genomic_DNA"/>
</dbReference>
<dbReference type="InterPro" id="IPR024976">
    <property type="entry name" value="DUF3885"/>
</dbReference>
<reference evidence="4" key="1">
    <citation type="journal article" date="2019" name="Int. J. Syst. Evol. Microbiol.">
        <title>The Global Catalogue of Microorganisms (GCM) 10K type strain sequencing project: providing services to taxonomists for standard genome sequencing and annotation.</title>
        <authorList>
            <consortium name="The Broad Institute Genomics Platform"/>
            <consortium name="The Broad Institute Genome Sequencing Center for Infectious Disease"/>
            <person name="Wu L."/>
            <person name="Ma J."/>
        </authorList>
    </citation>
    <scope>NUCLEOTIDE SEQUENCE [LARGE SCALE GENOMIC DNA]</scope>
    <source>
        <strain evidence="4">JCM 4422</strain>
    </source>
</reference>